<dbReference type="InterPro" id="IPR036770">
    <property type="entry name" value="Ankyrin_rpt-contain_sf"/>
</dbReference>
<evidence type="ECO:0000256" key="4">
    <source>
        <dbReference type="PROSITE-ProRule" id="PRU00023"/>
    </source>
</evidence>
<keyword evidence="1" id="KW-0677">Repeat</keyword>
<name>A0A812VN08_SYMPI</name>
<dbReference type="SUPFAM" id="SSF48403">
    <property type="entry name" value="Ankyrin repeat"/>
    <property type="match status" value="1"/>
</dbReference>
<dbReference type="PROSITE" id="PS50088">
    <property type="entry name" value="ANK_REPEAT"/>
    <property type="match status" value="2"/>
</dbReference>
<dbReference type="PROSITE" id="PS00018">
    <property type="entry name" value="EF_HAND_1"/>
    <property type="match status" value="1"/>
</dbReference>
<protein>
    <recommendedName>
        <fullName evidence="6">EF-hand domain-containing protein</fullName>
    </recommendedName>
</protein>
<dbReference type="SUPFAM" id="SSF47473">
    <property type="entry name" value="EF-hand"/>
    <property type="match status" value="1"/>
</dbReference>
<dbReference type="Pfam" id="PF13499">
    <property type="entry name" value="EF-hand_7"/>
    <property type="match status" value="1"/>
</dbReference>
<dbReference type="Gene3D" id="1.25.40.20">
    <property type="entry name" value="Ankyrin repeat-containing domain"/>
    <property type="match status" value="1"/>
</dbReference>
<dbReference type="SMART" id="SM00054">
    <property type="entry name" value="EFh"/>
    <property type="match status" value="2"/>
</dbReference>
<dbReference type="Pfam" id="PF12796">
    <property type="entry name" value="Ank_2"/>
    <property type="match status" value="1"/>
</dbReference>
<dbReference type="Gene3D" id="1.10.238.10">
    <property type="entry name" value="EF-hand"/>
    <property type="match status" value="1"/>
</dbReference>
<dbReference type="SMART" id="SM00248">
    <property type="entry name" value="ANK"/>
    <property type="match status" value="3"/>
</dbReference>
<organism evidence="7 8">
    <name type="scientific">Symbiodinium pilosum</name>
    <name type="common">Dinoflagellate</name>
    <dbReference type="NCBI Taxonomy" id="2952"/>
    <lineage>
        <taxon>Eukaryota</taxon>
        <taxon>Sar</taxon>
        <taxon>Alveolata</taxon>
        <taxon>Dinophyceae</taxon>
        <taxon>Suessiales</taxon>
        <taxon>Symbiodiniaceae</taxon>
        <taxon>Symbiodinium</taxon>
    </lineage>
</organism>
<feature type="repeat" description="ANK" evidence="4">
    <location>
        <begin position="52"/>
        <end position="84"/>
    </location>
</feature>
<dbReference type="PROSITE" id="PS50222">
    <property type="entry name" value="EF_HAND_2"/>
    <property type="match status" value="2"/>
</dbReference>
<dbReference type="AlphaFoldDB" id="A0A812VN08"/>
<dbReference type="GO" id="GO:0005509">
    <property type="term" value="F:calcium ion binding"/>
    <property type="evidence" value="ECO:0007669"/>
    <property type="project" value="InterPro"/>
</dbReference>
<dbReference type="PANTHER" id="PTHR24198:SF165">
    <property type="entry name" value="ANKYRIN REPEAT-CONTAINING PROTEIN-RELATED"/>
    <property type="match status" value="1"/>
</dbReference>
<evidence type="ECO:0000256" key="3">
    <source>
        <dbReference type="ARBA" id="ARBA00023043"/>
    </source>
</evidence>
<comment type="caution">
    <text evidence="7">The sequence shown here is derived from an EMBL/GenBank/DDBJ whole genome shotgun (WGS) entry which is preliminary data.</text>
</comment>
<dbReference type="CDD" id="cd00051">
    <property type="entry name" value="EFh"/>
    <property type="match status" value="1"/>
</dbReference>
<feature type="repeat" description="ANK" evidence="4">
    <location>
        <begin position="19"/>
        <end position="51"/>
    </location>
</feature>
<dbReference type="PROSITE" id="PS50297">
    <property type="entry name" value="ANK_REP_REGION"/>
    <property type="match status" value="1"/>
</dbReference>
<dbReference type="InterPro" id="IPR018247">
    <property type="entry name" value="EF_Hand_1_Ca_BS"/>
</dbReference>
<dbReference type="Proteomes" id="UP000649617">
    <property type="component" value="Unassembled WGS sequence"/>
</dbReference>
<dbReference type="OrthoDB" id="426354at2759"/>
<dbReference type="Pfam" id="PF00023">
    <property type="entry name" value="Ank"/>
    <property type="match status" value="1"/>
</dbReference>
<dbReference type="InterPro" id="IPR002110">
    <property type="entry name" value="Ankyrin_rpt"/>
</dbReference>
<feature type="region of interest" description="Disordered" evidence="5">
    <location>
        <begin position="264"/>
        <end position="291"/>
    </location>
</feature>
<accession>A0A812VN08</accession>
<evidence type="ECO:0000256" key="1">
    <source>
        <dbReference type="ARBA" id="ARBA00022737"/>
    </source>
</evidence>
<evidence type="ECO:0000313" key="7">
    <source>
        <dbReference type="EMBL" id="CAE7648478.1"/>
    </source>
</evidence>
<proteinExistence type="predicted"/>
<keyword evidence="3 4" id="KW-0040">ANK repeat</keyword>
<sequence>MLRLMATEGLNPNIKEAGSGITSLHRAASAGQAEVLLWCIQTKAEIDGRTQLGRSALHYACECSRPRCVRLLLEQQADANLRTLSYLTPLHLACQANSLEAVSALLQDPKQVVDVDAEDTKRRSGEALSSNQQIHRVVRKYRAQLDERRKAQLVEQCLQRLFSFFDVNQDGMIHPEEWADSMTLLAEFFENHSDRSISNMFEEIDKDDSGYIDWPEFKASYAELLQVINVPFRELMDTLADVDRAILKEKLRLEREELEASKALRAQEEEVQQFGEEEEEEESPSANKAPAVTVSAAGKAAVAMKRFRAPVVSPKAKAMSLRRVALRRHSDHQVAETAEEALALFAASLETAPMPVPSESLQSNPNEVDDGKENVLPTMPELAFTGLSAMVNAEAEVSEKT</sequence>
<keyword evidence="2" id="KW-0106">Calcium</keyword>
<feature type="compositionally biased region" description="Acidic residues" evidence="5">
    <location>
        <begin position="269"/>
        <end position="283"/>
    </location>
</feature>
<evidence type="ECO:0000313" key="8">
    <source>
        <dbReference type="Proteomes" id="UP000649617"/>
    </source>
</evidence>
<dbReference type="PRINTS" id="PR01415">
    <property type="entry name" value="ANKYRIN"/>
</dbReference>
<keyword evidence="8" id="KW-1185">Reference proteome</keyword>
<dbReference type="PANTHER" id="PTHR24198">
    <property type="entry name" value="ANKYRIN REPEAT AND PROTEIN KINASE DOMAIN-CONTAINING PROTEIN"/>
    <property type="match status" value="1"/>
</dbReference>
<dbReference type="InterPro" id="IPR002048">
    <property type="entry name" value="EF_hand_dom"/>
</dbReference>
<dbReference type="EMBL" id="CAJNIZ010043061">
    <property type="protein sequence ID" value="CAE7648478.1"/>
    <property type="molecule type" value="Genomic_DNA"/>
</dbReference>
<evidence type="ECO:0000256" key="5">
    <source>
        <dbReference type="SAM" id="MobiDB-lite"/>
    </source>
</evidence>
<gene>
    <name evidence="7" type="ORF">SPIL2461_LOCUS17264</name>
</gene>
<evidence type="ECO:0000259" key="6">
    <source>
        <dbReference type="PROSITE" id="PS50222"/>
    </source>
</evidence>
<feature type="domain" description="EF-hand" evidence="6">
    <location>
        <begin position="153"/>
        <end position="188"/>
    </location>
</feature>
<evidence type="ECO:0000256" key="2">
    <source>
        <dbReference type="ARBA" id="ARBA00022837"/>
    </source>
</evidence>
<dbReference type="InterPro" id="IPR011992">
    <property type="entry name" value="EF-hand-dom_pair"/>
</dbReference>
<reference evidence="7" key="1">
    <citation type="submission" date="2021-02" db="EMBL/GenBank/DDBJ databases">
        <authorList>
            <person name="Dougan E. K."/>
            <person name="Rhodes N."/>
            <person name="Thang M."/>
            <person name="Chan C."/>
        </authorList>
    </citation>
    <scope>NUCLEOTIDE SEQUENCE</scope>
</reference>
<feature type="domain" description="EF-hand" evidence="6">
    <location>
        <begin position="192"/>
        <end position="227"/>
    </location>
</feature>